<accession>A0ACD0NX71</accession>
<evidence type="ECO:0000313" key="2">
    <source>
        <dbReference type="Proteomes" id="UP000245626"/>
    </source>
</evidence>
<keyword evidence="2" id="KW-1185">Reference proteome</keyword>
<sequence>MESNDFHTTPWVSLFFFFGKQKNGLVTAELVAQRLEQSLLVAVGVISDEVFFARRGVQIRTALFFKQQKFNLLREENEGYSGLVTELMRGLGPPVVPVRYMRNEDDQLDHASPIEVVEQESPEERDARAIRVMNNVQALIGYFDLDANRVLDVILDVFSRNVVAHYPFFLALLAASPWGHDRTTGDLKRGQVGGFETEEMEVDSDGTGDDSPVGGVKIGLRIKRGNKTCAQVLGFKFAHYCHQDTKDSIPEDLYLMAALLVQEEFIRFTDLFAHLSPGDEGMTKLSGKYRQALSEKVSNARGNALSMAAPLADEESGDKSSNSGEKVAVAAPVKEPPNEILGMLQAFLSIGNLEHSIFLLAKYPWLCGAYPDVADAYIRLLKVIIKPAYEEISLAKMIPALSNRRPIAPKLRYDPKQQNMVSPPPPKLKLTRIAPEPKRSLNLQHVFFYRGWADNLPTCTTSESVIVTFVPLLKILGVHLYRDLQLFQQLCRLGKVGLKLSTSSNDSEMRNAWLEVVRHHLFPALSLSDSNSGLVGELWMLLRTLSYQERFSLYGEWKNDLYRRPELRAKQVETEKDAKGILKRISKENLKASGRNLAKASHSNPTIFFTVALNQVQAYDNMIAPIVESAKYLSHFEYDVFSFNLVDALSNPEKERTKQDGTNISLWLKSLASFCGTLFKRYAMMDCTPVLQYLTNQLKSNNSKDLVIVTELVLKMTGIEPLANLAESQIAALTGGRLLRMEAMMAANATSGSSARIGFRKSGARLLSALTESRLAVPLLILIAQQRQACIHLVPETEAHLKYLGNLYDSSQEVLFQYVEFLHNYLEPIEYFALVPSLRALCCRFGIEPAMAFHIARPRLVYSIRQYESSEAEKRLRAELTASKAKVSATQTPKTAEEVEARTAEATEQASAKETATSEVQQPSPTEGSAREIKKEPAEAEDVTMADGDANGKASTDSSPDAKKPLSPETGDAQKETPEKQAKSPWHPGLADATEAAEKILPEKAKSSLGTNFFITFWQLSLADIVVPAERYQQEVKRIQQMIREVESTEANEKIRSQTRQRHLETIAQLNAELKEQTLAHQTTRRRLNAEKDHWFGDNTNRQVVVEQFHQHCIHPRALLSPTDAIFAGKIIRLMHTLGTRNFSSLTAYDKIFTDISPTIFCSTENEARNFSRFLLTVLADLSPWHKKKDVFEKDALGKNLPGFQMRWGDRHGGEDIPEGDNLTWEQYRQVICKWHDQLRNSFKSCLTSAEYMRIRNAIVIMTRIAPYFPLVDPHGKDLMAVVDQLAQREQRGDLKVLAQGLLATLKSRKSKWIPMHVARKADNPPPAQAKQAAATLNPPTGPKNPPTGPPPGPRGKGSAQAPPASNLAPPSRPAAARSPLSQEVIAETKSRTESKPSDNSQAVDQKRAEAAKASPIQAVKDSVDTATPKATDQVREAQSKDSRPPQNSALPPRPGREPNQPSSNDQRGTAQQSQGTDVPPPSGPKGASSATESSLRGETKVISAARQAALESMNPPKSPASTQGAQAARERNTADRDRDRVVSSSAAPRSSEAVSSPTPSGRVRDLGYEERRPSALPSPRESPRHSASVSRDISPIPSRRSRAGSVESTHSHPRSATSGKDRDRERDRDRDSEGKRERDRDRDRDRDRSGRGEKDRERARDRDRDRDRDDRDRTRDERRDRDRDRRRERDGGEKDKSSSASKHGDRRDRSEQAEEQRGRNDERPLSSANATSLPPSGPRGSRDERDRARESDKKRHGQDDEQSSKRKRGNANGNGSGNDREVSSDDKRDRDSDRRSISGVSRGSARESRREQPIGPGSPGAGAHHIHPSRSASLSQLPTGPSGGGSSNSGNQRQARRAGITNEDGRNEGSRHSSPAPAPGGNATEREKDASSPGPGLTSGKKRSLADRLSAAESSSSTPVSQNGGGGGGGGGGDVFGHGSSTATSRTNQERERRESRGEVPSKLESKQAPLQQQSSNSESAVAEAPGSKRVKINRTNRYASSGGGNEPTSSSPLAGPPITAAGGDGQSSSQVNHVNASASTPTRPSPQHHNQREPRDDRGPPSSTGRDYPRSADGNGGGSGRRTDRVDPTASSGRRNHRGGGSGGERSWDYSQSPQQQQQQQEQPNVHGGHSSNGTPNGPRGAVPTDHAERMRSRSERFRDDLNHGGGGGGQGYPSSPSQRSSGANASSVNALPVGPSGGGGDYAGQSHHHPHQGSSGGYHPRGGDRDHREGGGGGHDRGRGGGGARSARDKDRSARRSGGR</sequence>
<name>A0ACD0NX71_9BASI</name>
<proteinExistence type="predicted"/>
<organism evidence="1 2">
    <name type="scientific">Violaceomyces palustris</name>
    <dbReference type="NCBI Taxonomy" id="1673888"/>
    <lineage>
        <taxon>Eukaryota</taxon>
        <taxon>Fungi</taxon>
        <taxon>Dikarya</taxon>
        <taxon>Basidiomycota</taxon>
        <taxon>Ustilaginomycotina</taxon>
        <taxon>Ustilaginomycetes</taxon>
        <taxon>Violaceomycetales</taxon>
        <taxon>Violaceomycetaceae</taxon>
        <taxon>Violaceomyces</taxon>
    </lineage>
</organism>
<gene>
    <name evidence="1" type="ORF">IE53DRAFT_93433</name>
</gene>
<dbReference type="Proteomes" id="UP000245626">
    <property type="component" value="Unassembled WGS sequence"/>
</dbReference>
<protein>
    <submittedName>
        <fullName evidence="1">Uncharacterized protein</fullName>
    </submittedName>
</protein>
<evidence type="ECO:0000313" key="1">
    <source>
        <dbReference type="EMBL" id="PWN50468.1"/>
    </source>
</evidence>
<reference evidence="1 2" key="1">
    <citation type="journal article" date="2018" name="Mol. Biol. Evol.">
        <title>Broad Genomic Sampling Reveals a Smut Pathogenic Ancestry of the Fungal Clade Ustilaginomycotina.</title>
        <authorList>
            <person name="Kijpornyongpan T."/>
            <person name="Mondo S.J."/>
            <person name="Barry K."/>
            <person name="Sandor L."/>
            <person name="Lee J."/>
            <person name="Lipzen A."/>
            <person name="Pangilinan J."/>
            <person name="LaButti K."/>
            <person name="Hainaut M."/>
            <person name="Henrissat B."/>
            <person name="Grigoriev I.V."/>
            <person name="Spatafora J.W."/>
            <person name="Aime M.C."/>
        </authorList>
    </citation>
    <scope>NUCLEOTIDE SEQUENCE [LARGE SCALE GENOMIC DNA]</scope>
    <source>
        <strain evidence="1 2">SA 807</strain>
    </source>
</reference>
<dbReference type="EMBL" id="KZ819928">
    <property type="protein sequence ID" value="PWN50468.1"/>
    <property type="molecule type" value="Genomic_DNA"/>
</dbReference>